<name>A0AAV4HR62_9GAST</name>
<feature type="compositionally biased region" description="Basic and acidic residues" evidence="1">
    <location>
        <begin position="138"/>
        <end position="149"/>
    </location>
</feature>
<comment type="caution">
    <text evidence="2">The sequence shown here is derived from an EMBL/GenBank/DDBJ whole genome shotgun (WGS) entry which is preliminary data.</text>
</comment>
<sequence length="480" mass="54303">MDSTKTTGETSRNLEAQVDAVLTYLPFDSTYGLIPRQTTEPNKGAQAMRTSLEAANPSTFNSISTIGTDDEAPPGWTEVRVQQIMDSGLTPLRSDMEEMKKSLARMEKLLQVLVNEKGSSPELQSQRILQQQSPVKSLGKDLPSRDGKPKSPSPIQETQPENPGVMVLPREESKTGTRKVTSAYQGDEEQTNVKVTVTSPKPKQHRQREEEADLQDQLTWFKERVNHLQGELNILRNRQEEILSTVKAHCDFTQRVVRDQEIRNTEEPEEETKQTKETRVEDVATTREMMEMFVENIQALTIGQSQRVIDNIRNPSTPTENVFHFYLSHFQQLVRTKEIVQSRAWALHFTDSFLIVRGVASFSAENDQMTLGLERMMDTQELGLEQGNVSNICVKARIKADGTQAMSDIELGELAMNCGKNSLQFEGKVVHCQELVDSGYDSYKEGSLLVEFEITANADQHLMYSVLIGRLSDYLRQRTQ</sequence>
<feature type="compositionally biased region" description="Polar residues" evidence="1">
    <location>
        <begin position="118"/>
        <end position="135"/>
    </location>
</feature>
<evidence type="ECO:0000313" key="2">
    <source>
        <dbReference type="EMBL" id="GFR99513.1"/>
    </source>
</evidence>
<keyword evidence="3" id="KW-1185">Reference proteome</keyword>
<reference evidence="2 3" key="1">
    <citation type="journal article" date="2021" name="Elife">
        <title>Chloroplast acquisition without the gene transfer in kleptoplastic sea slugs, Plakobranchus ocellatus.</title>
        <authorList>
            <person name="Maeda T."/>
            <person name="Takahashi S."/>
            <person name="Yoshida T."/>
            <person name="Shimamura S."/>
            <person name="Takaki Y."/>
            <person name="Nagai Y."/>
            <person name="Toyoda A."/>
            <person name="Suzuki Y."/>
            <person name="Arimoto A."/>
            <person name="Ishii H."/>
            <person name="Satoh N."/>
            <person name="Nishiyama T."/>
            <person name="Hasebe M."/>
            <person name="Maruyama T."/>
            <person name="Minagawa J."/>
            <person name="Obokata J."/>
            <person name="Shigenobu S."/>
        </authorList>
    </citation>
    <scope>NUCLEOTIDE SEQUENCE [LARGE SCALE GENOMIC DNA]</scope>
</reference>
<accession>A0AAV4HR62</accession>
<evidence type="ECO:0000256" key="1">
    <source>
        <dbReference type="SAM" id="MobiDB-lite"/>
    </source>
</evidence>
<dbReference type="Proteomes" id="UP000762676">
    <property type="component" value="Unassembled WGS sequence"/>
</dbReference>
<feature type="region of interest" description="Disordered" evidence="1">
    <location>
        <begin position="118"/>
        <end position="192"/>
    </location>
</feature>
<dbReference type="EMBL" id="BMAT01012806">
    <property type="protein sequence ID" value="GFR99513.1"/>
    <property type="molecule type" value="Genomic_DNA"/>
</dbReference>
<evidence type="ECO:0000313" key="3">
    <source>
        <dbReference type="Proteomes" id="UP000762676"/>
    </source>
</evidence>
<organism evidence="2 3">
    <name type="scientific">Elysia marginata</name>
    <dbReference type="NCBI Taxonomy" id="1093978"/>
    <lineage>
        <taxon>Eukaryota</taxon>
        <taxon>Metazoa</taxon>
        <taxon>Spiralia</taxon>
        <taxon>Lophotrochozoa</taxon>
        <taxon>Mollusca</taxon>
        <taxon>Gastropoda</taxon>
        <taxon>Heterobranchia</taxon>
        <taxon>Euthyneura</taxon>
        <taxon>Panpulmonata</taxon>
        <taxon>Sacoglossa</taxon>
        <taxon>Placobranchoidea</taxon>
        <taxon>Plakobranchidae</taxon>
        <taxon>Elysia</taxon>
    </lineage>
</organism>
<dbReference type="AlphaFoldDB" id="A0AAV4HR62"/>
<evidence type="ECO:0008006" key="4">
    <source>
        <dbReference type="Google" id="ProtNLM"/>
    </source>
</evidence>
<gene>
    <name evidence="2" type="ORF">ElyMa_006375700</name>
</gene>
<proteinExistence type="predicted"/>
<protein>
    <recommendedName>
        <fullName evidence="4">Guanylate cyclase domain-containing protein</fullName>
    </recommendedName>
</protein>